<evidence type="ECO:0000313" key="2">
    <source>
        <dbReference type="Proteomes" id="UP000793456"/>
    </source>
</evidence>
<proteinExistence type="predicted"/>
<comment type="caution">
    <text evidence="1">The sequence shown here is derived from an EMBL/GenBank/DDBJ whole genome shotgun (WGS) entry which is preliminary data.</text>
</comment>
<keyword evidence="2" id="KW-1185">Reference proteome</keyword>
<dbReference type="Proteomes" id="UP000793456">
    <property type="component" value="Chromosome IV"/>
</dbReference>
<accession>A0ACD3RMN5</accession>
<name>A0ACD3RMN5_LARCR</name>
<organism evidence="1 2">
    <name type="scientific">Larimichthys crocea</name>
    <name type="common">Large yellow croaker</name>
    <name type="synonym">Pseudosciaena crocea</name>
    <dbReference type="NCBI Taxonomy" id="215358"/>
    <lineage>
        <taxon>Eukaryota</taxon>
        <taxon>Metazoa</taxon>
        <taxon>Chordata</taxon>
        <taxon>Craniata</taxon>
        <taxon>Vertebrata</taxon>
        <taxon>Euteleostomi</taxon>
        <taxon>Actinopterygii</taxon>
        <taxon>Neopterygii</taxon>
        <taxon>Teleostei</taxon>
        <taxon>Neoteleostei</taxon>
        <taxon>Acanthomorphata</taxon>
        <taxon>Eupercaria</taxon>
        <taxon>Sciaenidae</taxon>
        <taxon>Larimichthys</taxon>
    </lineage>
</organism>
<gene>
    <name evidence="1" type="ORF">E3U43_007083</name>
</gene>
<dbReference type="EMBL" id="CM011677">
    <property type="protein sequence ID" value="TMS20590.1"/>
    <property type="molecule type" value="Genomic_DNA"/>
</dbReference>
<protein>
    <submittedName>
        <fullName evidence="1">Uncharacterized protein</fullName>
    </submittedName>
</protein>
<sequence>MDELNKMENEIDVVGVGTHLVTCTKQPSLGCVYKLVEVRGRPRMKISEDPKKSTVPGRKSVYRLVDAEGHPFLDLVCLAVESPPVAGSLSELLPSGILMTPLPQSLQLRSPVCARKCLSKDSAAETRAKVQSSLQTVHPRHKRLHEPDSYTAQEDSVTLLFIKSLFYNTLHPPASRLQDM</sequence>
<reference evidence="1" key="1">
    <citation type="submission" date="2018-11" db="EMBL/GenBank/DDBJ databases">
        <title>The sequence and de novo assembly of Larimichthys crocea genome using PacBio and Hi-C technologies.</title>
        <authorList>
            <person name="Xu P."/>
            <person name="Chen B."/>
            <person name="Zhou Z."/>
            <person name="Ke Q."/>
            <person name="Wu Y."/>
            <person name="Bai H."/>
            <person name="Pu F."/>
        </authorList>
    </citation>
    <scope>NUCLEOTIDE SEQUENCE</scope>
    <source>
        <tissue evidence="1">Muscle</tissue>
    </source>
</reference>
<evidence type="ECO:0000313" key="1">
    <source>
        <dbReference type="EMBL" id="TMS20590.1"/>
    </source>
</evidence>